<organism evidence="1 2">
    <name type="scientific">Trichoderma harzianum</name>
    <name type="common">Hypocrea lixii</name>
    <dbReference type="NCBI Taxonomy" id="5544"/>
    <lineage>
        <taxon>Eukaryota</taxon>
        <taxon>Fungi</taxon>
        <taxon>Dikarya</taxon>
        <taxon>Ascomycota</taxon>
        <taxon>Pezizomycotina</taxon>
        <taxon>Sordariomycetes</taxon>
        <taxon>Hypocreomycetidae</taxon>
        <taxon>Hypocreales</taxon>
        <taxon>Hypocreaceae</taxon>
        <taxon>Trichoderma</taxon>
    </lineage>
</organism>
<comment type="caution">
    <text evidence="1">The sequence shown here is derived from an EMBL/GenBank/DDBJ whole genome shotgun (WGS) entry which is preliminary data.</text>
</comment>
<reference evidence="1 2" key="1">
    <citation type="submission" date="2017-02" db="EMBL/GenBank/DDBJ databases">
        <title>Genomes of Trichoderma spp. with biocontrol activity.</title>
        <authorList>
            <person name="Gardiner D."/>
            <person name="Kazan K."/>
            <person name="Vos C."/>
            <person name="Harvey P."/>
        </authorList>
    </citation>
    <scope>NUCLEOTIDE SEQUENCE [LARGE SCALE GENOMIC DNA]</scope>
    <source>
        <strain evidence="1 2">Tr1</strain>
    </source>
</reference>
<evidence type="ECO:0000313" key="1">
    <source>
        <dbReference type="EMBL" id="PNP49638.1"/>
    </source>
</evidence>
<name>A0A2K0TVS7_TRIHA</name>
<accession>A0A2K0TVS7</accession>
<sequence length="155" mass="17142">MKERIDKLTSLSNMATEVTNTLRDAIGNVTEAQILVKKIGADLSSQSIIERLRKCHEGERNSEDFDTDCNAVGILQGIIEKQNMQDDSGGSMDNLEHAVGAATDIWNDLTALSTYVAENTEPGPGPLLNLHKNKLLEMWSDLASEVQDFLDDYME</sequence>
<protein>
    <submittedName>
        <fullName evidence="1">Uncharacterized protein</fullName>
    </submittedName>
</protein>
<dbReference type="OrthoDB" id="4427207at2759"/>
<evidence type="ECO:0000313" key="2">
    <source>
        <dbReference type="Proteomes" id="UP000236290"/>
    </source>
</evidence>
<dbReference type="EMBL" id="MTYI01000181">
    <property type="protein sequence ID" value="PNP49638.1"/>
    <property type="molecule type" value="Genomic_DNA"/>
</dbReference>
<dbReference type="Proteomes" id="UP000236290">
    <property type="component" value="Unassembled WGS sequence"/>
</dbReference>
<proteinExistence type="predicted"/>
<dbReference type="AlphaFoldDB" id="A0A2K0TVS7"/>
<gene>
    <name evidence="1" type="ORF">THARTR1_09649</name>
</gene>